<keyword evidence="2" id="KW-1185">Reference proteome</keyword>
<evidence type="ECO:0000313" key="1">
    <source>
        <dbReference type="EMBL" id="VDP58484.1"/>
    </source>
</evidence>
<gene>
    <name evidence="1" type="ORF">SMTD_LOCUS11549</name>
</gene>
<dbReference type="EMBL" id="UZAL01031570">
    <property type="protein sequence ID" value="VDP58484.1"/>
    <property type="molecule type" value="Genomic_DNA"/>
</dbReference>
<evidence type="ECO:0000313" key="2">
    <source>
        <dbReference type="Proteomes" id="UP000269396"/>
    </source>
</evidence>
<name>A0A3P8FKB5_9TREM</name>
<proteinExistence type="predicted"/>
<dbReference type="Proteomes" id="UP000269396">
    <property type="component" value="Unassembled WGS sequence"/>
</dbReference>
<reference evidence="1 2" key="1">
    <citation type="submission" date="2018-11" db="EMBL/GenBank/DDBJ databases">
        <authorList>
            <consortium name="Pathogen Informatics"/>
        </authorList>
    </citation>
    <scope>NUCLEOTIDE SEQUENCE [LARGE SCALE GENOMIC DNA]</scope>
    <source>
        <strain>Denwood</strain>
        <strain evidence="2">Zambia</strain>
    </source>
</reference>
<organism evidence="1 2">
    <name type="scientific">Schistosoma mattheei</name>
    <dbReference type="NCBI Taxonomy" id="31246"/>
    <lineage>
        <taxon>Eukaryota</taxon>
        <taxon>Metazoa</taxon>
        <taxon>Spiralia</taxon>
        <taxon>Lophotrochozoa</taxon>
        <taxon>Platyhelminthes</taxon>
        <taxon>Trematoda</taxon>
        <taxon>Digenea</taxon>
        <taxon>Strigeidida</taxon>
        <taxon>Schistosomatoidea</taxon>
        <taxon>Schistosomatidae</taxon>
        <taxon>Schistosoma</taxon>
    </lineage>
</organism>
<dbReference type="AlphaFoldDB" id="A0A3P8FKB5"/>
<accession>A0A3P8FKB5</accession>
<sequence>MLILSERRIRSILHRQSLINTCTFWMRAFVVLQVPAPLSRTVLTFISKMLTLVLAANCFEFQIFFNCRCAGFALPIRAFTSTSDPLCFINTCTSLMMVMVVLQVSAPYSKKVLTLILGDSCLEFHMFFNCRNAAFLPATIPR</sequence>
<protein>
    <submittedName>
        <fullName evidence="1">Uncharacterized protein</fullName>
    </submittedName>
</protein>